<feature type="domain" description="Glycine transporter" evidence="8">
    <location>
        <begin position="104"/>
        <end position="175"/>
    </location>
</feature>
<keyword evidence="10" id="KW-1185">Reference proteome</keyword>
<dbReference type="PANTHER" id="PTHR30506:SF3">
    <property type="entry name" value="UPF0126 INNER MEMBRANE PROTEIN YADS-RELATED"/>
    <property type="match status" value="1"/>
</dbReference>
<feature type="transmembrane region" description="Helical" evidence="7">
    <location>
        <begin position="122"/>
        <end position="143"/>
    </location>
</feature>
<dbReference type="InterPro" id="IPR005115">
    <property type="entry name" value="Gly_transporter"/>
</dbReference>
<evidence type="ECO:0000256" key="5">
    <source>
        <dbReference type="ARBA" id="ARBA00022989"/>
    </source>
</evidence>
<dbReference type="GO" id="GO:0005886">
    <property type="term" value="C:plasma membrane"/>
    <property type="evidence" value="ECO:0007669"/>
    <property type="project" value="UniProtKB-SubCell"/>
</dbReference>
<dbReference type="HOGENOM" id="CLU_064906_0_1_11"/>
<keyword evidence="6 7" id="KW-0472">Membrane</keyword>
<reference evidence="9 10" key="1">
    <citation type="submission" date="2013-09" db="EMBL/GenBank/DDBJ databases">
        <title>Complete genome sequence of Corynebacterium doosanense CAU 212(T) (=DSM 45436(T)), isolated from activated sludge.</title>
        <authorList>
            <person name="Schaffert L."/>
            <person name="Albersmeier A."/>
            <person name="Kalinowski J."/>
            <person name="Ruckert C."/>
        </authorList>
    </citation>
    <scope>NUCLEOTIDE SEQUENCE [LARGE SCALE GENOMIC DNA]</scope>
    <source>
        <strain evidence="9 10">CAU 212</strain>
    </source>
</reference>
<dbReference type="STRING" id="558173.CDOO_09890"/>
<feature type="transmembrane region" description="Helical" evidence="7">
    <location>
        <begin position="180"/>
        <end position="201"/>
    </location>
</feature>
<feature type="transmembrane region" description="Helical" evidence="7">
    <location>
        <begin position="67"/>
        <end position="90"/>
    </location>
</feature>
<evidence type="ECO:0000259" key="8">
    <source>
        <dbReference type="Pfam" id="PF03458"/>
    </source>
</evidence>
<evidence type="ECO:0000313" key="10">
    <source>
        <dbReference type="Proteomes" id="UP000029914"/>
    </source>
</evidence>
<protein>
    <submittedName>
        <fullName evidence="9">Membrane protein</fullName>
    </submittedName>
</protein>
<dbReference type="EMBL" id="CP006764">
    <property type="protein sequence ID" value="AIT61545.1"/>
    <property type="molecule type" value="Genomic_DNA"/>
</dbReference>
<gene>
    <name evidence="9" type="ORF">CDOO_09890</name>
</gene>
<keyword evidence="3" id="KW-1003">Cell membrane</keyword>
<dbReference type="Proteomes" id="UP000029914">
    <property type="component" value="Chromosome"/>
</dbReference>
<sequence>MNVEGVDPQILLMYRVSDVSGVLLMGVIGGTIARQRGFDIVGFLFIALFSALGGGMIRDVLINQGTVAAMATPEYLLLAFMGSLIARFVYFKGRAWEQVQVHGDAIVSGLWAATGCVKALSFGLPFLSCVMMGVFTAVGGGMIRDVVTGRIPGVFGNNTPTVIPAVAVTLVVLGCNAFDLLAYGMVLGPLLGIALTLYGYWAGWRIDTDSEWAPVNRAVSKAERESRKVAREIEPRRVRAWRHRQMEKALERRQRKNPVLDDQSPEEMMDALTSEFEQVQEEESSGFGMDLGGGSYDYYDADAAETTGDGRTTDEILNKVLADDDLMDELLDRLERKGRGATES</sequence>
<evidence type="ECO:0000256" key="1">
    <source>
        <dbReference type="ARBA" id="ARBA00004651"/>
    </source>
</evidence>
<dbReference type="RefSeq" id="WP_018020775.1">
    <property type="nucleotide sequence ID" value="NZ_AQUX01000001.1"/>
</dbReference>
<dbReference type="eggNOG" id="COG2860">
    <property type="taxonomic scope" value="Bacteria"/>
</dbReference>
<dbReference type="AlphaFoldDB" id="A0A097IHD6"/>
<evidence type="ECO:0000256" key="2">
    <source>
        <dbReference type="ARBA" id="ARBA00008193"/>
    </source>
</evidence>
<evidence type="ECO:0000256" key="6">
    <source>
        <dbReference type="ARBA" id="ARBA00023136"/>
    </source>
</evidence>
<dbReference type="OrthoDB" id="9791874at2"/>
<feature type="transmembrane region" description="Helical" evidence="7">
    <location>
        <begin position="40"/>
        <end position="61"/>
    </location>
</feature>
<name>A0A097IHD6_9CORY</name>
<accession>A0A097IHD6</accession>
<dbReference type="KEGG" id="cdo:CDOO_09890"/>
<feature type="transmembrane region" description="Helical" evidence="7">
    <location>
        <begin position="155"/>
        <end position="173"/>
    </location>
</feature>
<comment type="subcellular location">
    <subcellularLocation>
        <location evidence="1">Cell membrane</location>
        <topology evidence="1">Multi-pass membrane protein</topology>
    </subcellularLocation>
</comment>
<feature type="domain" description="Glycine transporter" evidence="8">
    <location>
        <begin position="16"/>
        <end position="89"/>
    </location>
</feature>
<evidence type="ECO:0000256" key="4">
    <source>
        <dbReference type="ARBA" id="ARBA00022692"/>
    </source>
</evidence>
<feature type="transmembrane region" description="Helical" evidence="7">
    <location>
        <begin position="12"/>
        <end position="33"/>
    </location>
</feature>
<evidence type="ECO:0000313" key="9">
    <source>
        <dbReference type="EMBL" id="AIT61545.1"/>
    </source>
</evidence>
<keyword evidence="4 7" id="KW-0812">Transmembrane</keyword>
<organism evidence="9 10">
    <name type="scientific">Corynebacterium doosanense CAU 212 = DSM 45436</name>
    <dbReference type="NCBI Taxonomy" id="558173"/>
    <lineage>
        <taxon>Bacteria</taxon>
        <taxon>Bacillati</taxon>
        <taxon>Actinomycetota</taxon>
        <taxon>Actinomycetes</taxon>
        <taxon>Mycobacteriales</taxon>
        <taxon>Corynebacteriaceae</taxon>
        <taxon>Corynebacterium</taxon>
    </lineage>
</organism>
<comment type="similarity">
    <text evidence="2">Belongs to the UPF0126 family.</text>
</comment>
<dbReference type="PANTHER" id="PTHR30506">
    <property type="entry name" value="INNER MEMBRANE PROTEIN"/>
    <property type="match status" value="1"/>
</dbReference>
<evidence type="ECO:0000256" key="7">
    <source>
        <dbReference type="SAM" id="Phobius"/>
    </source>
</evidence>
<dbReference type="Pfam" id="PF03458">
    <property type="entry name" value="Gly_transporter"/>
    <property type="match status" value="2"/>
</dbReference>
<evidence type="ECO:0000256" key="3">
    <source>
        <dbReference type="ARBA" id="ARBA00022475"/>
    </source>
</evidence>
<keyword evidence="5 7" id="KW-1133">Transmembrane helix</keyword>
<proteinExistence type="inferred from homology"/>